<accession>A0A484M8V6</accession>
<evidence type="ECO:0000313" key="3">
    <source>
        <dbReference type="Proteomes" id="UP000595140"/>
    </source>
</evidence>
<proteinExistence type="predicted"/>
<feature type="compositionally biased region" description="Basic and acidic residues" evidence="1">
    <location>
        <begin position="194"/>
        <end position="206"/>
    </location>
</feature>
<gene>
    <name evidence="2" type="ORF">CCAM_LOCUS26801</name>
</gene>
<evidence type="ECO:0000256" key="1">
    <source>
        <dbReference type="SAM" id="MobiDB-lite"/>
    </source>
</evidence>
<sequence length="427" mass="47194">MERARVETLWMGWRMGPRVDRWTSGDVSPSQARWRPIIQAINPTKTQARLASASPPAIPSSLELLHLLPTLRRAHATTSGIAASGTKIMRFYVLTLVRRVRHVFPLFLLRRTEPSASVDLHPGRKSRYGLRSSILLRRPEPSASIDLHPRKTSGTSGYGLRSTSLPEEERRVRVFDLHPGRTSGYGLRSASLPEEERRARVSDLRPGRTSGYGLRSAFLPRRSAKRECLTFIREEHPISALQSVSGCPSPDQLGLFFIIREGGRRLYRPSNLFDKRQIIATVEAWMLGSDNSSTFAIRLICSGVSELSFDRSASYSTSLFDALKPNRIEYYALKPSGAMTTTPPPEFLAAEEPSVKTIHQSLASGSSGLGSSQAVHSTMKSASAWPLITGLGLNSIWKAPRNTAHLDMREGAFGLLSSAPMGCWEST</sequence>
<dbReference type="AlphaFoldDB" id="A0A484M8V6"/>
<dbReference type="EMBL" id="OOIL02002808">
    <property type="protein sequence ID" value="VFQ85025.1"/>
    <property type="molecule type" value="Genomic_DNA"/>
</dbReference>
<organism evidence="2 3">
    <name type="scientific">Cuscuta campestris</name>
    <dbReference type="NCBI Taxonomy" id="132261"/>
    <lineage>
        <taxon>Eukaryota</taxon>
        <taxon>Viridiplantae</taxon>
        <taxon>Streptophyta</taxon>
        <taxon>Embryophyta</taxon>
        <taxon>Tracheophyta</taxon>
        <taxon>Spermatophyta</taxon>
        <taxon>Magnoliopsida</taxon>
        <taxon>eudicotyledons</taxon>
        <taxon>Gunneridae</taxon>
        <taxon>Pentapetalae</taxon>
        <taxon>asterids</taxon>
        <taxon>lamiids</taxon>
        <taxon>Solanales</taxon>
        <taxon>Convolvulaceae</taxon>
        <taxon>Cuscuteae</taxon>
        <taxon>Cuscuta</taxon>
        <taxon>Cuscuta subgen. Grammica</taxon>
        <taxon>Cuscuta sect. Cleistogrammica</taxon>
    </lineage>
</organism>
<keyword evidence="3" id="KW-1185">Reference proteome</keyword>
<evidence type="ECO:0000313" key="2">
    <source>
        <dbReference type="EMBL" id="VFQ85025.1"/>
    </source>
</evidence>
<reference evidence="2 3" key="1">
    <citation type="submission" date="2018-04" db="EMBL/GenBank/DDBJ databases">
        <authorList>
            <person name="Vogel A."/>
        </authorList>
    </citation>
    <scope>NUCLEOTIDE SEQUENCE [LARGE SCALE GENOMIC DNA]</scope>
</reference>
<feature type="region of interest" description="Disordered" evidence="1">
    <location>
        <begin position="141"/>
        <end position="163"/>
    </location>
</feature>
<name>A0A484M8V6_9ASTE</name>
<feature type="region of interest" description="Disordered" evidence="1">
    <location>
        <begin position="186"/>
        <end position="206"/>
    </location>
</feature>
<dbReference type="Proteomes" id="UP000595140">
    <property type="component" value="Unassembled WGS sequence"/>
</dbReference>
<protein>
    <submittedName>
        <fullName evidence="2">Uncharacterized protein</fullName>
    </submittedName>
</protein>